<evidence type="ECO:0000256" key="3">
    <source>
        <dbReference type="SAM" id="MobiDB-lite"/>
    </source>
</evidence>
<gene>
    <name evidence="6" type="ORF">MTR62_05880</name>
</gene>
<dbReference type="EC" id="2.7.13.3" evidence="2"/>
<feature type="transmembrane region" description="Helical" evidence="4">
    <location>
        <begin position="49"/>
        <end position="67"/>
    </location>
</feature>
<keyword evidence="4" id="KW-0472">Membrane</keyword>
<dbReference type="PANTHER" id="PTHR34220">
    <property type="entry name" value="SENSOR HISTIDINE KINASE YPDA"/>
    <property type="match status" value="1"/>
</dbReference>
<dbReference type="RefSeq" id="WP_244017937.1">
    <property type="nucleotide sequence ID" value="NZ_JALHLF010000013.1"/>
</dbReference>
<feature type="transmembrane region" description="Helical" evidence="4">
    <location>
        <begin position="12"/>
        <end position="29"/>
    </location>
</feature>
<dbReference type="PRINTS" id="PR00344">
    <property type="entry name" value="BCTRLSENSOR"/>
</dbReference>
<accession>A0ABT0BB99</accession>
<dbReference type="SMART" id="SM00387">
    <property type="entry name" value="HATPase_c"/>
    <property type="match status" value="1"/>
</dbReference>
<feature type="transmembrane region" description="Helical" evidence="4">
    <location>
        <begin position="79"/>
        <end position="102"/>
    </location>
</feature>
<keyword evidence="6" id="KW-0418">Kinase</keyword>
<dbReference type="InterPro" id="IPR004358">
    <property type="entry name" value="Sig_transdc_His_kin-like_C"/>
</dbReference>
<evidence type="ECO:0000256" key="2">
    <source>
        <dbReference type="ARBA" id="ARBA00012438"/>
    </source>
</evidence>
<keyword evidence="4" id="KW-1133">Transmembrane helix</keyword>
<dbReference type="Proteomes" id="UP001162881">
    <property type="component" value="Unassembled WGS sequence"/>
</dbReference>
<evidence type="ECO:0000313" key="7">
    <source>
        <dbReference type="Proteomes" id="UP001162881"/>
    </source>
</evidence>
<evidence type="ECO:0000256" key="4">
    <source>
        <dbReference type="SAM" id="Phobius"/>
    </source>
</evidence>
<evidence type="ECO:0000256" key="1">
    <source>
        <dbReference type="ARBA" id="ARBA00000085"/>
    </source>
</evidence>
<reference evidence="6" key="1">
    <citation type="submission" date="2022-03" db="EMBL/GenBank/DDBJ databases">
        <title>Identification of a novel bacterium isolated from mangrove sediments.</title>
        <authorList>
            <person name="Pan X."/>
        </authorList>
    </citation>
    <scope>NUCLEOTIDE SEQUENCE</scope>
    <source>
        <strain evidence="6">B1949</strain>
    </source>
</reference>
<feature type="region of interest" description="Disordered" evidence="3">
    <location>
        <begin position="137"/>
        <end position="199"/>
    </location>
</feature>
<comment type="caution">
    <text evidence="6">The sequence shown here is derived from an EMBL/GenBank/DDBJ whole genome shotgun (WGS) entry which is preliminary data.</text>
</comment>
<dbReference type="GO" id="GO:0016301">
    <property type="term" value="F:kinase activity"/>
    <property type="evidence" value="ECO:0007669"/>
    <property type="project" value="UniProtKB-KW"/>
</dbReference>
<dbReference type="InterPro" id="IPR010559">
    <property type="entry name" value="Sig_transdc_His_kin_internal"/>
</dbReference>
<keyword evidence="6" id="KW-0808">Transferase</keyword>
<dbReference type="PANTHER" id="PTHR34220:SF7">
    <property type="entry name" value="SENSOR HISTIDINE KINASE YPDA"/>
    <property type="match status" value="1"/>
</dbReference>
<organism evidence="6 7">
    <name type="scientific">Novosphingobium organovorum</name>
    <dbReference type="NCBI Taxonomy" id="2930092"/>
    <lineage>
        <taxon>Bacteria</taxon>
        <taxon>Pseudomonadati</taxon>
        <taxon>Pseudomonadota</taxon>
        <taxon>Alphaproteobacteria</taxon>
        <taxon>Sphingomonadales</taxon>
        <taxon>Sphingomonadaceae</taxon>
        <taxon>Novosphingobium</taxon>
    </lineage>
</organism>
<dbReference type="InterPro" id="IPR005467">
    <property type="entry name" value="His_kinase_dom"/>
</dbReference>
<dbReference type="InterPro" id="IPR050640">
    <property type="entry name" value="Bact_2-comp_sensor_kinase"/>
</dbReference>
<protein>
    <recommendedName>
        <fullName evidence="2">histidine kinase</fullName>
        <ecNumber evidence="2">2.7.13.3</ecNumber>
    </recommendedName>
</protein>
<dbReference type="InterPro" id="IPR036890">
    <property type="entry name" value="HATPase_C_sf"/>
</dbReference>
<dbReference type="InterPro" id="IPR003594">
    <property type="entry name" value="HATPase_dom"/>
</dbReference>
<dbReference type="SUPFAM" id="SSF55874">
    <property type="entry name" value="ATPase domain of HSP90 chaperone/DNA topoisomerase II/histidine kinase"/>
    <property type="match status" value="1"/>
</dbReference>
<dbReference type="Gene3D" id="3.30.565.10">
    <property type="entry name" value="Histidine kinase-like ATPase, C-terminal domain"/>
    <property type="match status" value="1"/>
</dbReference>
<keyword evidence="4" id="KW-0812">Transmembrane</keyword>
<evidence type="ECO:0000259" key="5">
    <source>
        <dbReference type="PROSITE" id="PS50109"/>
    </source>
</evidence>
<name>A0ABT0BB99_9SPHN</name>
<dbReference type="EMBL" id="JALHLF010000013">
    <property type="protein sequence ID" value="MCJ2182229.1"/>
    <property type="molecule type" value="Genomic_DNA"/>
</dbReference>
<dbReference type="PROSITE" id="PS50109">
    <property type="entry name" value="HIS_KIN"/>
    <property type="match status" value="1"/>
</dbReference>
<dbReference type="Pfam" id="PF02518">
    <property type="entry name" value="HATPase_c"/>
    <property type="match status" value="1"/>
</dbReference>
<evidence type="ECO:0000313" key="6">
    <source>
        <dbReference type="EMBL" id="MCJ2182229.1"/>
    </source>
</evidence>
<dbReference type="Pfam" id="PF06580">
    <property type="entry name" value="His_kinase"/>
    <property type="match status" value="1"/>
</dbReference>
<feature type="domain" description="Histidine kinase" evidence="5">
    <location>
        <begin position="358"/>
        <end position="451"/>
    </location>
</feature>
<comment type="catalytic activity">
    <reaction evidence="1">
        <text>ATP + protein L-histidine = ADP + protein N-phospho-L-histidine.</text>
        <dbReference type="EC" id="2.7.13.3"/>
    </reaction>
</comment>
<keyword evidence="7" id="KW-1185">Reference proteome</keyword>
<sequence length="463" mass="49936">MADVSENPRVPARMVLLSLAALWACYFILATLRGAFMGLDFVWPIISRRLTICLLSAMVMAAVWPLLQMLDRKSNGMRLLIVLVGALPLALLLSVINAVVFADIEMAMKVAEKEGMTEVDPGQVRIMQDEAGNILVDLPKPPPPPSAPAAAATPQGEASAVASSPVSPDAVAEPVAPAAPDTPAVQASEPTGHGITIRANGRKAQEGLFAEWAAMTDTTFGRYFLVLAWAALYFALAKAEEARAAERREGEYRRAAEAAELRSLRYQVNPHFLFNTLNSLSALVMTGRQDDAETMIQTLSTFYRHTLAGDPTGDMTLTDEIEMQKLYLAIEAVRFPNRLQTRIDVDETAADAMVPGMILQPLVENSVKYAVAATQRPVTIAIRARAEGNRLVLTVCDDGPGVKPSKAEGCGIGLANVRDRLRARYGSQADLSFGTQEGGGHATVLNLPLETKALSRGPLEFER</sequence>
<feature type="compositionally biased region" description="Low complexity" evidence="3">
    <location>
        <begin position="148"/>
        <end position="185"/>
    </location>
</feature>
<proteinExistence type="predicted"/>